<keyword evidence="3" id="KW-1185">Reference proteome</keyword>
<protein>
    <submittedName>
        <fullName evidence="2">Uncharacterized protein</fullName>
    </submittedName>
</protein>
<gene>
    <name evidence="2" type="ORF">KDA82_05300</name>
</gene>
<feature type="compositionally biased region" description="Pro residues" evidence="1">
    <location>
        <begin position="620"/>
        <end position="632"/>
    </location>
</feature>
<sequence length="751" mass="80004">MDEHLYGLEDLLDEFVPGLVGMKRGTRGRAGFTYPRGAPVVQVVGARGSGKSALLHVLERSYDDRLPLACKDLAALEPADTGTSTGTGTGTEGDANASPVVLLLHGLAHELDSPGSRHHSLKFPRLSLGLLVVTAWHPLDAEGNPRQQVRQSGLAEAEADLRRLVADEASEHRIKAAFETWLGVLEPLLPSVFAGLPVLGSAAEAGSRAARHLLLRRRPDKAALAWWNWNLRDRRGDPLRRLFRFVLDLQASGDRTTAENLLTAAFLADINAAYGRAMIFDRAPPPLILLDNLHTALGRRFLDALLRAYDTAYDAPGPERPPVRPVVVGTALGGGDGHGGGDGLPSTLEVTAPDLWEDTGDGSPARWLLRLRIPPLDQAKVSDMLPAVDRARRPLPGAVTRLSAGRAYSAHVLVEAAEDHLGHHRALRPEALLTLPARGHGPGTTVAAHLLEHLVPDPGLRERLPLYALALDPECAARLWEVAHPEDGAEETAVLLAAAAEYVGQAHWHHSPWPGSGADVPFVRDLALRELLLHTLTVTCDDGMWARLHRRARAGYDPLGRSPYAPEQDSRYLHHTLALGLTGSVVAWLHHRFTQRRARDWLADLQFVCAAPRPREGYVPPSPEASGEPPPCAACATGGGSPGSPSGPGGPGGGATHDPLTAHNAIADLVDVLWRLSSLAAEPTQGELGRITSALASLRYGGYGGSGGGPRPGRYGEGGGLAFPDVAGRWTRALRDGARVPGLPIPGGEDA</sequence>
<name>A0A8T4IJH4_9ACTN</name>
<feature type="region of interest" description="Disordered" evidence="1">
    <location>
        <begin position="618"/>
        <end position="660"/>
    </location>
</feature>
<dbReference type="AlphaFoldDB" id="A0A8T4IJH4"/>
<comment type="caution">
    <text evidence="2">The sequence shown here is derived from an EMBL/GenBank/DDBJ whole genome shotgun (WGS) entry which is preliminary data.</text>
</comment>
<organism evidence="2 3">
    <name type="scientific">Streptomyces daliensis</name>
    <dbReference type="NCBI Taxonomy" id="299421"/>
    <lineage>
        <taxon>Bacteria</taxon>
        <taxon>Bacillati</taxon>
        <taxon>Actinomycetota</taxon>
        <taxon>Actinomycetes</taxon>
        <taxon>Kitasatosporales</taxon>
        <taxon>Streptomycetaceae</taxon>
        <taxon>Streptomyces</taxon>
    </lineage>
</organism>
<reference evidence="2" key="1">
    <citation type="submission" date="2021-04" db="EMBL/GenBank/DDBJ databases">
        <title>Sequencing of actinobacteria type strains.</title>
        <authorList>
            <person name="Nguyen G.-S."/>
            <person name="Wentzel A."/>
        </authorList>
    </citation>
    <scope>NUCLEOTIDE SEQUENCE</scope>
    <source>
        <strain evidence="2">DSM 42095</strain>
    </source>
</reference>
<evidence type="ECO:0000313" key="2">
    <source>
        <dbReference type="EMBL" id="MBR7672456.1"/>
    </source>
</evidence>
<dbReference type="Proteomes" id="UP000675554">
    <property type="component" value="Unassembled WGS sequence"/>
</dbReference>
<proteinExistence type="predicted"/>
<evidence type="ECO:0000256" key="1">
    <source>
        <dbReference type="SAM" id="MobiDB-lite"/>
    </source>
</evidence>
<evidence type="ECO:0000313" key="3">
    <source>
        <dbReference type="Proteomes" id="UP000675554"/>
    </source>
</evidence>
<dbReference type="EMBL" id="JAGSMN010000104">
    <property type="protein sequence ID" value="MBR7672456.1"/>
    <property type="molecule type" value="Genomic_DNA"/>
</dbReference>
<feature type="compositionally biased region" description="Gly residues" evidence="1">
    <location>
        <begin position="637"/>
        <end position="655"/>
    </location>
</feature>
<accession>A0A8T4IJH4</accession>